<proteinExistence type="predicted"/>
<dbReference type="EMBL" id="CM018043">
    <property type="protein sequence ID" value="KAA8531158.1"/>
    <property type="molecule type" value="Genomic_DNA"/>
</dbReference>
<feature type="domain" description="Retrotransposon gag" evidence="1">
    <location>
        <begin position="114"/>
        <end position="194"/>
    </location>
</feature>
<dbReference type="OrthoDB" id="2013610at2759"/>
<dbReference type="Pfam" id="PF03732">
    <property type="entry name" value="Retrotrans_gag"/>
    <property type="match status" value="1"/>
</dbReference>
<evidence type="ECO:0000259" key="1">
    <source>
        <dbReference type="Pfam" id="PF03732"/>
    </source>
</evidence>
<dbReference type="InterPro" id="IPR005162">
    <property type="entry name" value="Retrotrans_gag_dom"/>
</dbReference>
<accession>A0A5J5ALN8</accession>
<sequence>MADGTRSQDIRRIEDAIQHLKESSDKQAEAMTGIKDLVSTLNLKYEQISEKVSSSSSGSPIIPTREPTNNQNQWQTRFAKLDFLKFFSEDLEAWVYKCEKFFEFNTIDETQKVRLASIHMEDRAIHWFRWYKKTHILRSWREFTGALIARFGDSLFDDAVGQLTKLRQISTVKTYQEKFEELANKTNGLSEEFFEETIKALAKKNRVYSKSYNSSLSTNSKSMKLATKPIESATAVKKMTQKELEERRMKGLCYGCDEKYFRGHVCKKKQLFMIEAEEKEDVFEDVVQEMEKEDVQEELQISVHALSGFLSYKTMRIKEKVKKNRVTILIDSGSTHNFLDPVMAKRTGASI</sequence>
<protein>
    <recommendedName>
        <fullName evidence="1">Retrotransposon gag domain-containing protein</fullName>
    </recommendedName>
</protein>
<evidence type="ECO:0000313" key="3">
    <source>
        <dbReference type="Proteomes" id="UP000325577"/>
    </source>
</evidence>
<keyword evidence="3" id="KW-1185">Reference proteome</keyword>
<evidence type="ECO:0000313" key="2">
    <source>
        <dbReference type="EMBL" id="KAA8531158.1"/>
    </source>
</evidence>
<organism evidence="2 3">
    <name type="scientific">Nyssa sinensis</name>
    <dbReference type="NCBI Taxonomy" id="561372"/>
    <lineage>
        <taxon>Eukaryota</taxon>
        <taxon>Viridiplantae</taxon>
        <taxon>Streptophyta</taxon>
        <taxon>Embryophyta</taxon>
        <taxon>Tracheophyta</taxon>
        <taxon>Spermatophyta</taxon>
        <taxon>Magnoliopsida</taxon>
        <taxon>eudicotyledons</taxon>
        <taxon>Gunneridae</taxon>
        <taxon>Pentapetalae</taxon>
        <taxon>asterids</taxon>
        <taxon>Cornales</taxon>
        <taxon>Nyssaceae</taxon>
        <taxon>Nyssa</taxon>
    </lineage>
</organism>
<dbReference type="Proteomes" id="UP000325577">
    <property type="component" value="Linkage Group LG2"/>
</dbReference>
<name>A0A5J5ALN8_9ASTE</name>
<dbReference type="AlphaFoldDB" id="A0A5J5ALN8"/>
<gene>
    <name evidence="2" type="ORF">F0562_005928</name>
</gene>
<reference evidence="2 3" key="1">
    <citation type="submission" date="2019-09" db="EMBL/GenBank/DDBJ databases">
        <title>A chromosome-level genome assembly of the Chinese tupelo Nyssa sinensis.</title>
        <authorList>
            <person name="Yang X."/>
            <person name="Kang M."/>
            <person name="Yang Y."/>
            <person name="Xiong H."/>
            <person name="Wang M."/>
            <person name="Zhang Z."/>
            <person name="Wang Z."/>
            <person name="Wu H."/>
            <person name="Ma T."/>
            <person name="Liu J."/>
            <person name="Xi Z."/>
        </authorList>
    </citation>
    <scope>NUCLEOTIDE SEQUENCE [LARGE SCALE GENOMIC DNA]</scope>
    <source>
        <strain evidence="2">J267</strain>
        <tissue evidence="2">Leaf</tissue>
    </source>
</reference>